<dbReference type="Pfam" id="PF08542">
    <property type="entry name" value="Rep_fac_C"/>
    <property type="match status" value="1"/>
</dbReference>
<dbReference type="InterPro" id="IPR050238">
    <property type="entry name" value="DNA_Rep/Repair_Clamp_Loader"/>
</dbReference>
<dbReference type="GeneID" id="25406923"/>
<gene>
    <name evidence="7" type="primary">rfcS</name>
    <name evidence="9" type="ORF">TCARB_1524</name>
</gene>
<evidence type="ECO:0000256" key="3">
    <source>
        <dbReference type="ARBA" id="ARBA00022705"/>
    </source>
</evidence>
<comment type="function">
    <text evidence="7">Part of the RFC clamp loader complex which loads the PCNA sliding clamp onto DNA.</text>
</comment>
<dbReference type="AlphaFoldDB" id="A0A3G1A6I4"/>
<evidence type="ECO:0000256" key="2">
    <source>
        <dbReference type="ARBA" id="ARBA00014164"/>
    </source>
</evidence>
<dbReference type="PANTHER" id="PTHR11669:SF20">
    <property type="entry name" value="REPLICATION FACTOR C SUBUNIT 4"/>
    <property type="match status" value="1"/>
</dbReference>
<dbReference type="GO" id="GO:0006261">
    <property type="term" value="P:DNA-templated DNA replication"/>
    <property type="evidence" value="ECO:0007669"/>
    <property type="project" value="TreeGrafter"/>
</dbReference>
<dbReference type="GO" id="GO:0006281">
    <property type="term" value="P:DNA repair"/>
    <property type="evidence" value="ECO:0007669"/>
    <property type="project" value="TreeGrafter"/>
</dbReference>
<dbReference type="GO" id="GO:0003677">
    <property type="term" value="F:DNA binding"/>
    <property type="evidence" value="ECO:0007669"/>
    <property type="project" value="InterPro"/>
</dbReference>
<keyword evidence="4 7" id="KW-0547">Nucleotide-binding</keyword>
<reference evidence="10" key="1">
    <citation type="book" date="2010" name="EXTREMOPHILES" publisher="0:0-0">
        <title>Complete genome sequences of ten hyperthermophilic archaea reveal their metabolic capabilities and possible ecological roles.</title>
        <editorList>
            <person name="?"/>
        </editorList>
        <authorList>
            <person name="Ravin N.V."/>
            <person name="Mardanov A.V."/>
            <person name="Bonch-Osmolovskaya E.A."/>
            <person name="Skryabin K.G."/>
        </authorList>
    </citation>
    <scope>NUCLEOTIDE SEQUENCE [LARGE SCALE GENOMIC DNA]</scope>
    <source>
        <strain evidence="10">1505</strain>
    </source>
</reference>
<dbReference type="Gene3D" id="1.20.272.10">
    <property type="match status" value="1"/>
</dbReference>
<name>A0A3G1A6I4_9CREN</name>
<dbReference type="Gene3D" id="3.40.50.300">
    <property type="entry name" value="P-loop containing nucleotide triphosphate hydrolases"/>
    <property type="match status" value="1"/>
</dbReference>
<dbReference type="InterPro" id="IPR013748">
    <property type="entry name" value="Rep_factorC_C"/>
</dbReference>
<dbReference type="GO" id="GO:0016887">
    <property type="term" value="F:ATP hydrolysis activity"/>
    <property type="evidence" value="ECO:0007669"/>
    <property type="project" value="InterPro"/>
</dbReference>
<sequence length="325" mass="36712">MVEELWVEKYRPRSLDEIVDQEEIVKRLKEFVKQKNMPHLLFAGPPGTGKTTAALALAHDLYGDYWRDNTLELNASDERGIDVIRSRIKDYARTLPLGDVPFKLVILDEADNMTGDAQQALRRTMELFSKNTRFILIANYASKIIEPIQSRCAVFRFQPLPKGDAFNRLKWIAKNEGITVDEQALEAIWEESQGDLRKAINTLQAASAISKNVTEEVVYAALGRVKPREVKEMIESALRGDIIGARDKLRVLLYNYGLSGIDIIRYIHREVLSQKSIKLDEATLADLLVLVAEANYRIVEGSDDEIQLMALLSKLAVLANKSKKG</sequence>
<dbReference type="PRINTS" id="PR00819">
    <property type="entry name" value="CBXCFQXSUPER"/>
</dbReference>
<dbReference type="FunFam" id="1.20.272.10:FF:000029">
    <property type="entry name" value="Replication factor C small subunit"/>
    <property type="match status" value="1"/>
</dbReference>
<dbReference type="PANTHER" id="PTHR11669">
    <property type="entry name" value="REPLICATION FACTOR C / DNA POLYMERASE III GAMMA-TAU SUBUNIT"/>
    <property type="match status" value="1"/>
</dbReference>
<feature type="domain" description="AAA+ ATPase" evidence="8">
    <location>
        <begin position="36"/>
        <end position="164"/>
    </location>
</feature>
<keyword evidence="5 7" id="KW-0067">ATP-binding</keyword>
<dbReference type="InterPro" id="IPR023748">
    <property type="entry name" value="Rep_factor-C_ssu_arc"/>
</dbReference>
<evidence type="ECO:0000256" key="4">
    <source>
        <dbReference type="ARBA" id="ARBA00022741"/>
    </source>
</evidence>
<dbReference type="HAMAP" id="MF_01509">
    <property type="entry name" value="RfcS"/>
    <property type="match status" value="1"/>
</dbReference>
<dbReference type="InterPro" id="IPR047854">
    <property type="entry name" value="RFC_lid"/>
</dbReference>
<organism evidence="9 10">
    <name type="scientific">Thermofilum adornatum 1505</name>
    <dbReference type="NCBI Taxonomy" id="697581"/>
    <lineage>
        <taxon>Archaea</taxon>
        <taxon>Thermoproteota</taxon>
        <taxon>Thermoprotei</taxon>
        <taxon>Thermofilales</taxon>
        <taxon>Thermofilaceae</taxon>
        <taxon>Thermofilum</taxon>
    </lineage>
</organism>
<feature type="binding site" evidence="7">
    <location>
        <begin position="44"/>
        <end position="51"/>
    </location>
    <ligand>
        <name>ATP</name>
        <dbReference type="ChEBI" id="CHEBI:30616"/>
    </ligand>
</feature>
<dbReference type="InterPro" id="IPR000641">
    <property type="entry name" value="CbxX/CfxQ"/>
</dbReference>
<dbReference type="Pfam" id="PF00004">
    <property type="entry name" value="AAA"/>
    <property type="match status" value="1"/>
</dbReference>
<dbReference type="SUPFAM" id="SSF52540">
    <property type="entry name" value="P-loop containing nucleoside triphosphate hydrolases"/>
    <property type="match status" value="1"/>
</dbReference>
<accession>A0A3G1A6I4</accession>
<dbReference type="STRING" id="697581.TCARB_1524"/>
<dbReference type="GO" id="GO:0003689">
    <property type="term" value="F:DNA clamp loader activity"/>
    <property type="evidence" value="ECO:0007669"/>
    <property type="project" value="UniProtKB-UniRule"/>
</dbReference>
<evidence type="ECO:0000256" key="6">
    <source>
        <dbReference type="ARBA" id="ARBA00031749"/>
    </source>
</evidence>
<evidence type="ECO:0000256" key="7">
    <source>
        <dbReference type="HAMAP-Rule" id="MF_01509"/>
    </source>
</evidence>
<dbReference type="CDD" id="cd18140">
    <property type="entry name" value="HLD_clamp_RFC"/>
    <property type="match status" value="1"/>
</dbReference>
<evidence type="ECO:0000259" key="8">
    <source>
        <dbReference type="SMART" id="SM00382"/>
    </source>
</evidence>
<comment type="subunit">
    <text evidence="7">Heteromultimer composed of small subunits (RfcS) and large subunits (RfcL).</text>
</comment>
<evidence type="ECO:0000313" key="9">
    <source>
        <dbReference type="EMBL" id="AJB42566.1"/>
    </source>
</evidence>
<evidence type="ECO:0000256" key="1">
    <source>
        <dbReference type="ARBA" id="ARBA00009668"/>
    </source>
</evidence>
<protein>
    <recommendedName>
        <fullName evidence="2 7">Replication factor C small subunit</fullName>
        <shortName evidence="7">RFC small subunit</shortName>
    </recommendedName>
    <alternativeName>
        <fullName evidence="6 7">Clamp loader small subunit</fullName>
    </alternativeName>
</protein>
<dbReference type="CDD" id="cd00009">
    <property type="entry name" value="AAA"/>
    <property type="match status" value="1"/>
</dbReference>
<dbReference type="NCBIfam" id="NF001679">
    <property type="entry name" value="PRK00440.1"/>
    <property type="match status" value="1"/>
</dbReference>
<dbReference type="GO" id="GO:0005663">
    <property type="term" value="C:DNA replication factor C complex"/>
    <property type="evidence" value="ECO:0007669"/>
    <property type="project" value="InterPro"/>
</dbReference>
<dbReference type="InterPro" id="IPR003593">
    <property type="entry name" value="AAA+_ATPase"/>
</dbReference>
<dbReference type="KEGG" id="tcb:TCARB_1524"/>
<dbReference type="RefSeq" id="WP_052887113.1">
    <property type="nucleotide sequence ID" value="NZ_CP007493.1"/>
</dbReference>
<dbReference type="InterPro" id="IPR027417">
    <property type="entry name" value="P-loop_NTPase"/>
</dbReference>
<proteinExistence type="inferred from homology"/>
<dbReference type="GO" id="GO:0005524">
    <property type="term" value="F:ATP binding"/>
    <property type="evidence" value="ECO:0007669"/>
    <property type="project" value="UniProtKB-UniRule"/>
</dbReference>
<dbReference type="Proteomes" id="UP000266720">
    <property type="component" value="Chromosome"/>
</dbReference>
<dbReference type="FunFam" id="3.40.50.300:FF:000129">
    <property type="entry name" value="Replication factor C subunit 5"/>
    <property type="match status" value="1"/>
</dbReference>
<evidence type="ECO:0000256" key="5">
    <source>
        <dbReference type="ARBA" id="ARBA00022840"/>
    </source>
</evidence>
<evidence type="ECO:0000313" key="10">
    <source>
        <dbReference type="Proteomes" id="UP000266720"/>
    </source>
</evidence>
<dbReference type="InterPro" id="IPR008921">
    <property type="entry name" value="DNA_pol3_clamp-load_cplx_C"/>
</dbReference>
<dbReference type="InterPro" id="IPR003959">
    <property type="entry name" value="ATPase_AAA_core"/>
</dbReference>
<dbReference type="EMBL" id="CP007493">
    <property type="protein sequence ID" value="AJB42566.1"/>
    <property type="molecule type" value="Genomic_DNA"/>
</dbReference>
<dbReference type="Pfam" id="PF21960">
    <property type="entry name" value="RCF1-5-like_lid"/>
    <property type="match status" value="1"/>
</dbReference>
<dbReference type="Gene3D" id="1.10.8.60">
    <property type="match status" value="1"/>
</dbReference>
<dbReference type="SUPFAM" id="SSF48019">
    <property type="entry name" value="post-AAA+ oligomerization domain-like"/>
    <property type="match status" value="1"/>
</dbReference>
<comment type="similarity">
    <text evidence="1 7">Belongs to the activator 1 small subunits family. RfcS subfamily.</text>
</comment>
<dbReference type="SMART" id="SM00382">
    <property type="entry name" value="AAA"/>
    <property type="match status" value="1"/>
</dbReference>
<keyword evidence="3 7" id="KW-0235">DNA replication</keyword>